<dbReference type="Proteomes" id="UP000242957">
    <property type="component" value="Unassembled WGS sequence"/>
</dbReference>
<sequence>MSRHRKPLTPQELDELQERTGPAADLDFYERREVQKSRHKLR</sequence>
<name>A0A1G9Z026_9PSED</name>
<evidence type="ECO:0000313" key="3">
    <source>
        <dbReference type="Proteomes" id="UP000242957"/>
    </source>
</evidence>
<gene>
    <name evidence="2" type="ORF">SAMN05216193_101278</name>
</gene>
<dbReference type="STRING" id="198616.SAMN05216193_101278"/>
<dbReference type="EMBL" id="FNIJ01000001">
    <property type="protein sequence ID" value="SDN14335.1"/>
    <property type="molecule type" value="Genomic_DNA"/>
</dbReference>
<accession>A0A1G9Z026</accession>
<evidence type="ECO:0000313" key="2">
    <source>
        <dbReference type="EMBL" id="SDN14335.1"/>
    </source>
</evidence>
<keyword evidence="3" id="KW-1185">Reference proteome</keyword>
<feature type="region of interest" description="Disordered" evidence="1">
    <location>
        <begin position="1"/>
        <end position="42"/>
    </location>
</feature>
<proteinExistence type="predicted"/>
<evidence type="ECO:0000256" key="1">
    <source>
        <dbReference type="SAM" id="MobiDB-lite"/>
    </source>
</evidence>
<reference evidence="3" key="1">
    <citation type="submission" date="2016-10" db="EMBL/GenBank/DDBJ databases">
        <authorList>
            <person name="Varghese N."/>
            <person name="Submissions S."/>
        </authorList>
    </citation>
    <scope>NUCLEOTIDE SEQUENCE [LARGE SCALE GENOMIC DNA]</scope>
    <source>
        <strain evidence="3">JCM 21621</strain>
    </source>
</reference>
<protein>
    <submittedName>
        <fullName evidence="2">Uncharacterized protein</fullName>
    </submittedName>
</protein>
<organism evidence="2 3">
    <name type="scientific">Pseudomonas jinjuensis</name>
    <dbReference type="NCBI Taxonomy" id="198616"/>
    <lineage>
        <taxon>Bacteria</taxon>
        <taxon>Pseudomonadati</taxon>
        <taxon>Pseudomonadota</taxon>
        <taxon>Gammaproteobacteria</taxon>
        <taxon>Pseudomonadales</taxon>
        <taxon>Pseudomonadaceae</taxon>
        <taxon>Pseudomonas</taxon>
    </lineage>
</organism>
<dbReference type="AlphaFoldDB" id="A0A1G9Z026"/>